<comment type="subcellular location">
    <subcellularLocation>
        <location evidence="4">Cytoplasm</location>
    </subcellularLocation>
</comment>
<dbReference type="InterPro" id="IPR006195">
    <property type="entry name" value="aa-tRNA-synth_II"/>
</dbReference>
<dbReference type="Gene3D" id="3.40.50.800">
    <property type="entry name" value="Anticodon-binding domain"/>
    <property type="match status" value="1"/>
</dbReference>
<dbReference type="EMBL" id="NEXH01000001">
    <property type="protein sequence ID" value="PSN96613.1"/>
    <property type="molecule type" value="Genomic_DNA"/>
</dbReference>
<dbReference type="AlphaFoldDB" id="A0A2R6BD74"/>
<evidence type="ECO:0000256" key="4">
    <source>
        <dbReference type="HAMAP-Rule" id="MF_00127"/>
    </source>
</evidence>
<evidence type="ECO:0000313" key="8">
    <source>
        <dbReference type="Proteomes" id="UP000241284"/>
    </source>
</evidence>
<dbReference type="InterPro" id="IPR004516">
    <property type="entry name" value="HisRS/HisZ"/>
</dbReference>
<keyword evidence="4" id="KW-0030">Aminoacyl-tRNA synthetase</keyword>
<reference evidence="7 8" key="1">
    <citation type="submission" date="2017-04" db="EMBL/GenBank/DDBJ databases">
        <title>Novel microbial lineages endemic to geothermal iron-oxide mats fill important gaps in the evolutionary history of Archaea.</title>
        <authorList>
            <person name="Jay Z.J."/>
            <person name="Beam J.P."/>
            <person name="Dlakic M."/>
            <person name="Rusch D.B."/>
            <person name="Kozubal M.A."/>
            <person name="Inskeep W.P."/>
        </authorList>
    </citation>
    <scope>NUCLEOTIDE SEQUENCE [LARGE SCALE GENOMIC DNA]</scope>
    <source>
        <strain evidence="7">ECH_B_2</strain>
    </source>
</reference>
<dbReference type="GO" id="GO:0005524">
    <property type="term" value="F:ATP binding"/>
    <property type="evidence" value="ECO:0007669"/>
    <property type="project" value="UniProtKB-UniRule"/>
</dbReference>
<evidence type="ECO:0000313" key="7">
    <source>
        <dbReference type="EMBL" id="PSN96613.1"/>
    </source>
</evidence>
<evidence type="ECO:0000256" key="3">
    <source>
        <dbReference type="ARBA" id="ARBA00047639"/>
    </source>
</evidence>
<dbReference type="PIRSF" id="PIRSF001549">
    <property type="entry name" value="His-tRNA_synth"/>
    <property type="match status" value="1"/>
</dbReference>
<dbReference type="InterPro" id="IPR045864">
    <property type="entry name" value="aa-tRNA-synth_II/BPL/LPL"/>
</dbReference>
<dbReference type="InterPro" id="IPR036621">
    <property type="entry name" value="Anticodon-bd_dom_sf"/>
</dbReference>
<dbReference type="GO" id="GO:0005737">
    <property type="term" value="C:cytoplasm"/>
    <property type="evidence" value="ECO:0007669"/>
    <property type="project" value="UniProtKB-SubCell"/>
</dbReference>
<dbReference type="Proteomes" id="UP000241284">
    <property type="component" value="Unassembled WGS sequence"/>
</dbReference>
<feature type="binding site" evidence="5">
    <location>
        <position position="126"/>
    </location>
    <ligand>
        <name>L-histidine</name>
        <dbReference type="ChEBI" id="CHEBI:57595"/>
    </ligand>
</feature>
<comment type="catalytic activity">
    <reaction evidence="3 4">
        <text>tRNA(His) + L-histidine + ATP = L-histidyl-tRNA(His) + AMP + diphosphate + H(+)</text>
        <dbReference type="Rhea" id="RHEA:17313"/>
        <dbReference type="Rhea" id="RHEA-COMP:9665"/>
        <dbReference type="Rhea" id="RHEA-COMP:9689"/>
        <dbReference type="ChEBI" id="CHEBI:15378"/>
        <dbReference type="ChEBI" id="CHEBI:30616"/>
        <dbReference type="ChEBI" id="CHEBI:33019"/>
        <dbReference type="ChEBI" id="CHEBI:57595"/>
        <dbReference type="ChEBI" id="CHEBI:78442"/>
        <dbReference type="ChEBI" id="CHEBI:78527"/>
        <dbReference type="ChEBI" id="CHEBI:456215"/>
        <dbReference type="EC" id="6.1.1.21"/>
    </reaction>
</comment>
<dbReference type="PANTHER" id="PTHR43707">
    <property type="entry name" value="HISTIDYL-TRNA SYNTHETASE"/>
    <property type="match status" value="1"/>
</dbReference>
<evidence type="ECO:0000256" key="2">
    <source>
        <dbReference type="ARBA" id="ARBA00022741"/>
    </source>
</evidence>
<dbReference type="NCBIfam" id="TIGR00442">
    <property type="entry name" value="hisS"/>
    <property type="match status" value="1"/>
</dbReference>
<feature type="binding site" evidence="5">
    <location>
        <position position="274"/>
    </location>
    <ligand>
        <name>L-histidine</name>
        <dbReference type="ChEBI" id="CHEBI:57595"/>
    </ligand>
</feature>
<evidence type="ECO:0000256" key="1">
    <source>
        <dbReference type="ARBA" id="ARBA00008226"/>
    </source>
</evidence>
<dbReference type="InterPro" id="IPR004154">
    <property type="entry name" value="Anticodon-bd"/>
</dbReference>
<feature type="binding site" evidence="5">
    <location>
        <begin position="278"/>
        <end position="279"/>
    </location>
    <ligand>
        <name>L-histidine</name>
        <dbReference type="ChEBI" id="CHEBI:57595"/>
    </ligand>
</feature>
<dbReference type="SUPFAM" id="SSF52954">
    <property type="entry name" value="Class II aaRS ABD-related"/>
    <property type="match status" value="1"/>
</dbReference>
<dbReference type="CDD" id="cd00773">
    <property type="entry name" value="HisRS-like_core"/>
    <property type="match status" value="1"/>
</dbReference>
<keyword evidence="4" id="KW-0648">Protein biosynthesis</keyword>
<feature type="binding site" evidence="5">
    <location>
        <position position="112"/>
    </location>
    <ligand>
        <name>L-histidine</name>
        <dbReference type="ChEBI" id="CHEBI:57595"/>
    </ligand>
</feature>
<dbReference type="Gene3D" id="3.30.930.10">
    <property type="entry name" value="Bira Bifunctional Protein, Domain 2"/>
    <property type="match status" value="1"/>
</dbReference>
<dbReference type="HAMAP" id="MF_00127">
    <property type="entry name" value="His_tRNA_synth"/>
    <property type="match status" value="1"/>
</dbReference>
<organism evidence="7 8">
    <name type="scientific">Candidatus Marsarchaeota G2 archaeon ECH_B_2</name>
    <dbReference type="NCBI Taxonomy" id="1978160"/>
    <lineage>
        <taxon>Archaea</taxon>
        <taxon>Candidatus Marsarchaeota</taxon>
        <taxon>Candidatus Marsarchaeota group 2</taxon>
    </lineage>
</organism>
<dbReference type="GO" id="GO:0004821">
    <property type="term" value="F:histidine-tRNA ligase activity"/>
    <property type="evidence" value="ECO:0007669"/>
    <property type="project" value="UniProtKB-UniRule"/>
</dbReference>
<dbReference type="EC" id="6.1.1.21" evidence="4"/>
<keyword evidence="4" id="KW-0067">ATP-binding</keyword>
<gene>
    <name evidence="4" type="primary">hisS</name>
    <name evidence="7" type="ORF">B9Q06_00210</name>
</gene>
<dbReference type="InterPro" id="IPR041715">
    <property type="entry name" value="HisRS-like_core"/>
</dbReference>
<proteinExistence type="inferred from homology"/>
<comment type="similarity">
    <text evidence="1 4">Belongs to the class-II aminoacyl-tRNA synthetase family.</text>
</comment>
<keyword evidence="4 7" id="KW-0436">Ligase</keyword>
<dbReference type="PROSITE" id="PS50862">
    <property type="entry name" value="AA_TRNA_LIGASE_II"/>
    <property type="match status" value="1"/>
</dbReference>
<dbReference type="Pfam" id="PF03129">
    <property type="entry name" value="HGTP_anticodon"/>
    <property type="match status" value="1"/>
</dbReference>
<evidence type="ECO:0000256" key="5">
    <source>
        <dbReference type="PIRSR" id="PIRSR001549-1"/>
    </source>
</evidence>
<feature type="binding site" evidence="5">
    <location>
        <position position="130"/>
    </location>
    <ligand>
        <name>L-histidine</name>
        <dbReference type="ChEBI" id="CHEBI:57595"/>
    </ligand>
</feature>
<accession>A0A2R6BD74</accession>
<dbReference type="InterPro" id="IPR015807">
    <property type="entry name" value="His-tRNA-ligase"/>
</dbReference>
<dbReference type="GO" id="GO:0006427">
    <property type="term" value="P:histidyl-tRNA aminoacylation"/>
    <property type="evidence" value="ECO:0007669"/>
    <property type="project" value="UniProtKB-UniRule"/>
</dbReference>
<feature type="domain" description="Aminoacyl-transfer RNA synthetases class-II family profile" evidence="6">
    <location>
        <begin position="28"/>
        <end position="343"/>
    </location>
</feature>
<feature type="binding site" evidence="5">
    <location>
        <begin position="83"/>
        <end position="85"/>
    </location>
    <ligand>
        <name>L-histidine</name>
        <dbReference type="ChEBI" id="CHEBI:57595"/>
    </ligand>
</feature>
<sequence length="435" mass="48809">MVVKMTQFTTPRGMNDIGVEEMERRLWIQSKIEPVIRSYGFRRVEPTFIEHLDTLKAKSGEAILQEIYYFKDKAGRDLGLRFDLTVGMARMVANDFKTPEPIKLYAISPMWRYDEPQAGRYRCFWQWDVETYGPTEAYADAEVISLGLDVMKSVGLNATVHVSHRKLLEGVVRVLGAKTEEQVKRCFNALDKAQKIGRDELNQLLQSAGLPAESSQLLVDLVYSRADLDGLKAKLGEGVLRQVEDALRELDVLWDELGSLDKKQSCSLDLSIVRGLDYYDGIVFEGYTEGSNLSLFGGGRYNNLTAIYGSRHLPATGVAGGIERLMLALEQVGVFSKLEEQKPVRVFVANTDEQTRRDAIGVATALRRRGIVAEYTIKDWPLRRQLSFAGAGSYTHALIVGRKEVSTGVYTLKELKSGLQVEKSLQEILDMLTPP</sequence>
<dbReference type="Pfam" id="PF13393">
    <property type="entry name" value="tRNA-synt_His"/>
    <property type="match status" value="1"/>
</dbReference>
<comment type="caution">
    <text evidence="7">The sequence shown here is derived from an EMBL/GenBank/DDBJ whole genome shotgun (WGS) entry which is preliminary data.</text>
</comment>
<dbReference type="PANTHER" id="PTHR43707:SF1">
    <property type="entry name" value="HISTIDINE--TRNA LIGASE, MITOCHONDRIAL-RELATED"/>
    <property type="match status" value="1"/>
</dbReference>
<protein>
    <recommendedName>
        <fullName evidence="4">Histidine--tRNA ligase</fullName>
        <ecNumber evidence="4">6.1.1.21</ecNumber>
    </recommendedName>
    <alternativeName>
        <fullName evidence="4">Histidyl-tRNA synthetase</fullName>
        <shortName evidence="4">HisRS</shortName>
    </alternativeName>
</protein>
<keyword evidence="2 4" id="KW-0547">Nucleotide-binding</keyword>
<dbReference type="SUPFAM" id="SSF55681">
    <property type="entry name" value="Class II aaRS and biotin synthetases"/>
    <property type="match status" value="1"/>
</dbReference>
<keyword evidence="4" id="KW-0963">Cytoplasm</keyword>
<evidence type="ECO:0000259" key="6">
    <source>
        <dbReference type="PROSITE" id="PS50862"/>
    </source>
</evidence>
<name>A0A2R6BD74_9ARCH</name>